<organism evidence="1 2">
    <name type="scientific">Nonomuraea purpurea</name>
    <dbReference type="NCBI Taxonomy" id="1849276"/>
    <lineage>
        <taxon>Bacteria</taxon>
        <taxon>Bacillati</taxon>
        <taxon>Actinomycetota</taxon>
        <taxon>Actinomycetes</taxon>
        <taxon>Streptosporangiales</taxon>
        <taxon>Streptosporangiaceae</taxon>
        <taxon>Nonomuraea</taxon>
    </lineage>
</organism>
<dbReference type="Proteomes" id="UP001595851">
    <property type="component" value="Unassembled WGS sequence"/>
</dbReference>
<accession>A0ABV8G453</accession>
<evidence type="ECO:0008006" key="3">
    <source>
        <dbReference type="Google" id="ProtNLM"/>
    </source>
</evidence>
<comment type="caution">
    <text evidence="1">The sequence shown here is derived from an EMBL/GenBank/DDBJ whole genome shotgun (WGS) entry which is preliminary data.</text>
</comment>
<sequence length="140" mass="15326">MLVLRSWRTFRRLLMNAVRERGGGSVANHLYKWRAGKAEMNVRRMEVQPEGLSGDAARLHTLAGELGRIKSALEREIAASQGWERNDDVGRQLAQSLKPNSDVTIELFNKVLTQVSGTAGEVEQTGRLVAEIDGGTGPSA</sequence>
<gene>
    <name evidence="1" type="ORF">ACFOY2_14755</name>
</gene>
<dbReference type="EMBL" id="JBHSBI010000006">
    <property type="protein sequence ID" value="MFC4008488.1"/>
    <property type="molecule type" value="Genomic_DNA"/>
</dbReference>
<proteinExistence type="predicted"/>
<reference evidence="2" key="1">
    <citation type="journal article" date="2019" name="Int. J. Syst. Evol. Microbiol.">
        <title>The Global Catalogue of Microorganisms (GCM) 10K type strain sequencing project: providing services to taxonomists for standard genome sequencing and annotation.</title>
        <authorList>
            <consortium name="The Broad Institute Genomics Platform"/>
            <consortium name="The Broad Institute Genome Sequencing Center for Infectious Disease"/>
            <person name="Wu L."/>
            <person name="Ma J."/>
        </authorList>
    </citation>
    <scope>NUCLEOTIDE SEQUENCE [LARGE SCALE GENOMIC DNA]</scope>
    <source>
        <strain evidence="2">TBRC 1276</strain>
    </source>
</reference>
<keyword evidence="2" id="KW-1185">Reference proteome</keyword>
<evidence type="ECO:0000313" key="2">
    <source>
        <dbReference type="Proteomes" id="UP001595851"/>
    </source>
</evidence>
<name>A0ABV8G453_9ACTN</name>
<dbReference type="RefSeq" id="WP_379528549.1">
    <property type="nucleotide sequence ID" value="NZ_JBHSBI010000006.1"/>
</dbReference>
<evidence type="ECO:0000313" key="1">
    <source>
        <dbReference type="EMBL" id="MFC4008488.1"/>
    </source>
</evidence>
<protein>
    <recommendedName>
        <fullName evidence="3">WXG100 family type VII secretion target</fullName>
    </recommendedName>
</protein>